<keyword evidence="3" id="KW-1185">Reference proteome</keyword>
<evidence type="ECO:0000313" key="2">
    <source>
        <dbReference type="EMBL" id="MEJ8567667.1"/>
    </source>
</evidence>
<organism evidence="2 3">
    <name type="scientific">Elongatibacter sediminis</name>
    <dbReference type="NCBI Taxonomy" id="3119006"/>
    <lineage>
        <taxon>Bacteria</taxon>
        <taxon>Pseudomonadati</taxon>
        <taxon>Pseudomonadota</taxon>
        <taxon>Gammaproteobacteria</taxon>
        <taxon>Chromatiales</taxon>
        <taxon>Wenzhouxiangellaceae</taxon>
        <taxon>Elongatibacter</taxon>
    </lineage>
</organism>
<sequence>MNIAITKQSKMLPVLLGLLGLAFSQALSAQINLVRNAELDDNIDYWLNPYDRPAEWNSADHEGSNSSGSAKLTNTGTSNGGVSLAIEQCIPARPDTQYEVGGHIQIPANQPDQTTAYLFAYTYESGDCEGSKASTHELSANGVNVWTRVTDVFFTGHNVTSIKIILGVSKPGGETADAAGLFDGLFARAIAGQTGDVLGPSMSTSWYNPSESGHGIMMHLLDATTAWMCWFTFDPAGEPTWICALGSVSGNTVQFDSAFQVEGGVFPPAWDPAKIKEVPWGSITVSFDTCHAGTMTWTTGAAGFQSGSMPIARLLPVWGTYCP</sequence>
<protein>
    <recommendedName>
        <fullName evidence="4">CBM-cenC domain-containing protein</fullName>
    </recommendedName>
</protein>
<dbReference type="EMBL" id="JAZHOG010000005">
    <property type="protein sequence ID" value="MEJ8567667.1"/>
    <property type="molecule type" value="Genomic_DNA"/>
</dbReference>
<evidence type="ECO:0000313" key="3">
    <source>
        <dbReference type="Proteomes" id="UP001359886"/>
    </source>
</evidence>
<accession>A0AAW9RCA4</accession>
<comment type="caution">
    <text evidence="2">The sequence shown here is derived from an EMBL/GenBank/DDBJ whole genome shotgun (WGS) entry which is preliminary data.</text>
</comment>
<evidence type="ECO:0000256" key="1">
    <source>
        <dbReference type="SAM" id="SignalP"/>
    </source>
</evidence>
<dbReference type="Proteomes" id="UP001359886">
    <property type="component" value="Unassembled WGS sequence"/>
</dbReference>
<reference evidence="2 3" key="1">
    <citation type="submission" date="2024-02" db="EMBL/GenBank/DDBJ databases">
        <title>A novel Wenzhouxiangellaceae bacterium, isolated from coastal sediments.</title>
        <authorList>
            <person name="Du Z.-J."/>
            <person name="Ye Y.-Q."/>
            <person name="Zhang X.-Y."/>
        </authorList>
    </citation>
    <scope>NUCLEOTIDE SEQUENCE [LARGE SCALE GENOMIC DNA]</scope>
    <source>
        <strain evidence="2 3">CH-27</strain>
    </source>
</reference>
<dbReference type="Gene3D" id="2.60.120.260">
    <property type="entry name" value="Galactose-binding domain-like"/>
    <property type="match status" value="1"/>
</dbReference>
<name>A0AAW9RCA4_9GAMM</name>
<feature type="chain" id="PRO_5043398771" description="CBM-cenC domain-containing protein" evidence="1">
    <location>
        <begin position="30"/>
        <end position="323"/>
    </location>
</feature>
<evidence type="ECO:0008006" key="4">
    <source>
        <dbReference type="Google" id="ProtNLM"/>
    </source>
</evidence>
<dbReference type="AlphaFoldDB" id="A0AAW9RCA4"/>
<gene>
    <name evidence="2" type="ORF">V3330_08535</name>
</gene>
<proteinExistence type="predicted"/>
<keyword evidence="1" id="KW-0732">Signal</keyword>
<dbReference type="RefSeq" id="WP_354694992.1">
    <property type="nucleotide sequence ID" value="NZ_JAZHOG010000005.1"/>
</dbReference>
<feature type="signal peptide" evidence="1">
    <location>
        <begin position="1"/>
        <end position="29"/>
    </location>
</feature>